<organism evidence="1 2">
    <name type="scientific">Chryseobacterium mucoviscidosis</name>
    <dbReference type="NCBI Taxonomy" id="1945581"/>
    <lineage>
        <taxon>Bacteria</taxon>
        <taxon>Pseudomonadati</taxon>
        <taxon>Bacteroidota</taxon>
        <taxon>Flavobacteriia</taxon>
        <taxon>Flavobacteriales</taxon>
        <taxon>Weeksellaceae</taxon>
        <taxon>Chryseobacterium group</taxon>
        <taxon>Chryseobacterium</taxon>
    </lineage>
</organism>
<dbReference type="AlphaFoldDB" id="A0A202CE07"/>
<gene>
    <name evidence="1" type="ORF">B0E34_02215</name>
</gene>
<comment type="caution">
    <text evidence="1">The sequence shown here is derived from an EMBL/GenBank/DDBJ whole genome shotgun (WGS) entry which is preliminary data.</text>
</comment>
<sequence>MKFIMSLNIPNLNMFNLISKLTTKVAKDIILHNQNIQSAQKNKNQRFLKTIVNFFIYNHQL</sequence>
<name>A0A202CE07_9FLAO</name>
<accession>A0A202CE07</accession>
<evidence type="ECO:0000313" key="2">
    <source>
        <dbReference type="Proteomes" id="UP000196355"/>
    </source>
</evidence>
<keyword evidence="2" id="KW-1185">Reference proteome</keyword>
<evidence type="ECO:0000313" key="1">
    <source>
        <dbReference type="EMBL" id="OVE61815.1"/>
    </source>
</evidence>
<dbReference type="EMBL" id="MVAG01000057">
    <property type="protein sequence ID" value="OVE61815.1"/>
    <property type="molecule type" value="Genomic_DNA"/>
</dbReference>
<protein>
    <submittedName>
        <fullName evidence="1">Uncharacterized protein</fullName>
    </submittedName>
</protein>
<proteinExistence type="predicted"/>
<dbReference type="Proteomes" id="UP000196355">
    <property type="component" value="Unassembled WGS sequence"/>
</dbReference>
<reference evidence="2" key="1">
    <citation type="submission" date="2017-02" db="EMBL/GenBank/DDBJ databases">
        <authorList>
            <person name="Tetz G."/>
            <person name="Tetz V."/>
        </authorList>
    </citation>
    <scope>NUCLEOTIDE SEQUENCE [LARGE SCALE GENOMIC DNA]</scope>
    <source>
        <strain evidence="2">VT16-26</strain>
    </source>
</reference>